<dbReference type="GO" id="GO:0016788">
    <property type="term" value="F:hydrolase activity, acting on ester bonds"/>
    <property type="evidence" value="ECO:0007669"/>
    <property type="project" value="InterPro"/>
</dbReference>
<dbReference type="EMBL" id="UFQS01001495">
    <property type="protein sequence ID" value="SSX11240.1"/>
    <property type="molecule type" value="Genomic_DNA"/>
</dbReference>
<dbReference type="Gene3D" id="3.40.50.1820">
    <property type="entry name" value="alpha/beta hydrolase"/>
    <property type="match status" value="1"/>
</dbReference>
<organism evidence="6">
    <name type="scientific">Culicoides sonorensis</name>
    <name type="common">Biting midge</name>
    <dbReference type="NCBI Taxonomy" id="179676"/>
    <lineage>
        <taxon>Eukaryota</taxon>
        <taxon>Metazoa</taxon>
        <taxon>Ecdysozoa</taxon>
        <taxon>Arthropoda</taxon>
        <taxon>Hexapoda</taxon>
        <taxon>Insecta</taxon>
        <taxon>Pterygota</taxon>
        <taxon>Neoptera</taxon>
        <taxon>Endopterygota</taxon>
        <taxon>Diptera</taxon>
        <taxon>Nematocera</taxon>
        <taxon>Chironomoidea</taxon>
        <taxon>Ceratopogonidae</taxon>
        <taxon>Ceratopogoninae</taxon>
        <taxon>Culicoides</taxon>
        <taxon>Monoculicoides</taxon>
    </lineage>
</organism>
<dbReference type="VEuPathDB" id="VectorBase:CSON002888"/>
<feature type="chain" id="PRO_5033778218" description="Lipase" evidence="4">
    <location>
        <begin position="21"/>
        <end position="420"/>
    </location>
</feature>
<dbReference type="InterPro" id="IPR025483">
    <property type="entry name" value="Lipase_euk"/>
</dbReference>
<feature type="active site" description="Charge relay system" evidence="3">
    <location>
        <position position="328"/>
    </location>
</feature>
<protein>
    <recommendedName>
        <fullName evidence="2">Lipase</fullName>
    </recommendedName>
</protein>
<dbReference type="EMBL" id="UFQT01001495">
    <property type="protein sequence ID" value="SSX30809.1"/>
    <property type="molecule type" value="Genomic_DNA"/>
</dbReference>
<keyword evidence="4" id="KW-0732">Signal</keyword>
<dbReference type="FunFam" id="3.40.50.1820:FF:000179">
    <property type="entry name" value="Lipase"/>
    <property type="match status" value="1"/>
</dbReference>
<feature type="signal peptide" evidence="4">
    <location>
        <begin position="1"/>
        <end position="20"/>
    </location>
</feature>
<evidence type="ECO:0000259" key="5">
    <source>
        <dbReference type="Pfam" id="PF04083"/>
    </source>
</evidence>
<proteinExistence type="inferred from homology"/>
<sequence>MNVLPLILLILTFNFIFVLPLDDYVSSIIQNAGYTPETHNVETEDGFILTLHRLKKDNTQVVFLMHGLFQTASVWVYDGPKKSLAFMLFEAGYDVWMLSARGTSLSAQHKTLSPEEEKYWDFSFHEIGFYDLPATVDYILGTTRQAQLHYVGHSQGGMVFLIFLSMRPQYNAKIRSSYLLAPASYMIHFTFIFSPLLDIGYKSRYEVAETMKRLKFYSIGFRTPLVYEFVPAFCDLASEICMFISYLFLGPDSGQLDKKTFVSKLAKYTADNIALKQLWHFIQLMHTDRFQMYDNMAENQAVYGSDEIPEYNLTNINIPLVVFYGTNDVLVNASDVETLLTRIRTIDTIKLPWGHMDFISGKDAPKLINRYIIKALKTYPYVAPPELTTVPPSEYRANPNFFEWISEVVGNFSKMITNRN</sequence>
<feature type="active site" description="Nucleophile" evidence="3">
    <location>
        <position position="154"/>
    </location>
</feature>
<dbReference type="Pfam" id="PF04083">
    <property type="entry name" value="Abhydro_lipase"/>
    <property type="match status" value="1"/>
</dbReference>
<evidence type="ECO:0000256" key="2">
    <source>
        <dbReference type="PIRNR" id="PIRNR000862"/>
    </source>
</evidence>
<evidence type="ECO:0000256" key="4">
    <source>
        <dbReference type="SAM" id="SignalP"/>
    </source>
</evidence>
<keyword evidence="2" id="KW-0442">Lipid degradation</keyword>
<dbReference type="AlphaFoldDB" id="A0A336L0B9"/>
<reference evidence="7" key="2">
    <citation type="submission" date="2018-07" db="EMBL/GenBank/DDBJ databases">
        <authorList>
            <person name="Quirk P.G."/>
            <person name="Krulwich T.A."/>
        </authorList>
    </citation>
    <scope>NUCLEOTIDE SEQUENCE</scope>
</reference>
<accession>A0A336L0B9</accession>
<dbReference type="InterPro" id="IPR006693">
    <property type="entry name" value="AB_hydrolase_lipase"/>
</dbReference>
<feature type="active site" description="Charge relay system" evidence="3">
    <location>
        <position position="355"/>
    </location>
</feature>
<dbReference type="PANTHER" id="PTHR11005">
    <property type="entry name" value="LYSOSOMAL ACID LIPASE-RELATED"/>
    <property type="match status" value="1"/>
</dbReference>
<reference evidence="6" key="1">
    <citation type="submission" date="2018-04" db="EMBL/GenBank/DDBJ databases">
        <authorList>
            <person name="Go L.Y."/>
            <person name="Mitchell J.A."/>
        </authorList>
    </citation>
    <scope>NUCLEOTIDE SEQUENCE</scope>
    <source>
        <tissue evidence="6">Whole organism</tissue>
    </source>
</reference>
<evidence type="ECO:0000256" key="3">
    <source>
        <dbReference type="PIRSR" id="PIRSR000862-1"/>
    </source>
</evidence>
<evidence type="ECO:0000313" key="6">
    <source>
        <dbReference type="EMBL" id="SSX11240.1"/>
    </source>
</evidence>
<feature type="domain" description="Partial AB-hydrolase lipase" evidence="5">
    <location>
        <begin position="25"/>
        <end position="77"/>
    </location>
</feature>
<dbReference type="InterPro" id="IPR029058">
    <property type="entry name" value="AB_hydrolase_fold"/>
</dbReference>
<name>A0A336L0B9_CULSO</name>
<dbReference type="GO" id="GO:0016042">
    <property type="term" value="P:lipid catabolic process"/>
    <property type="evidence" value="ECO:0007669"/>
    <property type="project" value="UniProtKB-KW"/>
</dbReference>
<keyword evidence="2" id="KW-0443">Lipid metabolism</keyword>
<comment type="similarity">
    <text evidence="1 2">Belongs to the AB hydrolase superfamily. Lipase family.</text>
</comment>
<keyword evidence="2" id="KW-0378">Hydrolase</keyword>
<dbReference type="SUPFAM" id="SSF53474">
    <property type="entry name" value="alpha/beta-Hydrolases"/>
    <property type="match status" value="1"/>
</dbReference>
<gene>
    <name evidence="6" type="primary">CSON002888</name>
</gene>
<evidence type="ECO:0000256" key="1">
    <source>
        <dbReference type="ARBA" id="ARBA00010701"/>
    </source>
</evidence>
<evidence type="ECO:0000313" key="7">
    <source>
        <dbReference type="EMBL" id="SSX30809.1"/>
    </source>
</evidence>
<dbReference type="PIRSF" id="PIRSF000862">
    <property type="entry name" value="Steryl_ester_lip"/>
    <property type="match status" value="1"/>
</dbReference>